<reference evidence="1 2" key="1">
    <citation type="journal article" date="2013" name="BMC Genomics">
        <title>The miniature genome of a carnivorous plant Genlisea aurea contains a low number of genes and short non-coding sequences.</title>
        <authorList>
            <person name="Leushkin E.V."/>
            <person name="Sutormin R.A."/>
            <person name="Nabieva E.R."/>
            <person name="Penin A.A."/>
            <person name="Kondrashov A.S."/>
            <person name="Logacheva M.D."/>
        </authorList>
    </citation>
    <scope>NUCLEOTIDE SEQUENCE [LARGE SCALE GENOMIC DNA]</scope>
</reference>
<evidence type="ECO:0000313" key="2">
    <source>
        <dbReference type="Proteomes" id="UP000015453"/>
    </source>
</evidence>
<name>S8CV24_9LAMI</name>
<dbReference type="PANTHER" id="PTHR34375:SF3">
    <property type="entry name" value="CONDENSATION DOMAIN-CONTAINING PROTEIN"/>
    <property type="match status" value="1"/>
</dbReference>
<dbReference type="PANTHER" id="PTHR34375">
    <property type="entry name" value="GATA ZINC FINGER PROTEIN-RELATED"/>
    <property type="match status" value="1"/>
</dbReference>
<dbReference type="Proteomes" id="UP000015453">
    <property type="component" value="Unassembled WGS sequence"/>
</dbReference>
<proteinExistence type="predicted"/>
<dbReference type="OrthoDB" id="439993at2759"/>
<gene>
    <name evidence="1" type="ORF">M569_04115</name>
</gene>
<dbReference type="EMBL" id="AUSU01001602">
    <property type="protein sequence ID" value="EPS70645.1"/>
    <property type="molecule type" value="Genomic_DNA"/>
</dbReference>
<dbReference type="AlphaFoldDB" id="S8CV24"/>
<comment type="caution">
    <text evidence="1">The sequence shown here is derived from an EMBL/GenBank/DDBJ whole genome shotgun (WGS) entry which is preliminary data.</text>
</comment>
<protein>
    <submittedName>
        <fullName evidence="1">Uncharacterized protein</fullName>
    </submittedName>
</protein>
<evidence type="ECO:0000313" key="1">
    <source>
        <dbReference type="EMBL" id="EPS70645.1"/>
    </source>
</evidence>
<dbReference type="SUPFAM" id="SSF52777">
    <property type="entry name" value="CoA-dependent acyltransferases"/>
    <property type="match status" value="1"/>
</dbReference>
<organism evidence="1 2">
    <name type="scientific">Genlisea aurea</name>
    <dbReference type="NCBI Taxonomy" id="192259"/>
    <lineage>
        <taxon>Eukaryota</taxon>
        <taxon>Viridiplantae</taxon>
        <taxon>Streptophyta</taxon>
        <taxon>Embryophyta</taxon>
        <taxon>Tracheophyta</taxon>
        <taxon>Spermatophyta</taxon>
        <taxon>Magnoliopsida</taxon>
        <taxon>eudicotyledons</taxon>
        <taxon>Gunneridae</taxon>
        <taxon>Pentapetalae</taxon>
        <taxon>asterids</taxon>
        <taxon>lamiids</taxon>
        <taxon>Lamiales</taxon>
        <taxon>Lentibulariaceae</taxon>
        <taxon>Genlisea</taxon>
    </lineage>
</organism>
<keyword evidence="2" id="KW-1185">Reference proteome</keyword>
<sequence length="214" mass="23303">MKKASIFFQGCKSRGIKLCGILTAAILLAAASANAKKNLNKYGVVTLTDCRSFLNPPLSVHHYGFYHSAILNTYAIQGTETLWELATGCYADFSKMKQNNKHLTDMADINFLMTKAVENPGLTSRSSLRSALVTVFEDAVIDDSGGMRRLIGVDDYIGCSSVHGIGPSIAVFDTVRDGELDCILVYPSPLHSREQIEEIAAKMTTILARECSSN</sequence>
<accession>S8CV24</accession>